<evidence type="ECO:0000313" key="10">
    <source>
        <dbReference type="Proteomes" id="UP000494206"/>
    </source>
</evidence>
<evidence type="ECO:0000256" key="5">
    <source>
        <dbReference type="SAM" id="MobiDB-lite"/>
    </source>
</evidence>
<evidence type="ECO:0000256" key="4">
    <source>
        <dbReference type="PROSITE-ProRule" id="PRU00076"/>
    </source>
</evidence>
<dbReference type="Gene3D" id="3.40.50.410">
    <property type="entry name" value="von Willebrand factor, type A domain"/>
    <property type="match status" value="1"/>
</dbReference>
<dbReference type="InterPro" id="IPR000742">
    <property type="entry name" value="EGF"/>
</dbReference>
<dbReference type="CDD" id="cd00054">
    <property type="entry name" value="EGF_CA"/>
    <property type="match status" value="1"/>
</dbReference>
<feature type="region of interest" description="Disordered" evidence="5">
    <location>
        <begin position="1939"/>
        <end position="2079"/>
    </location>
</feature>
<feature type="compositionally biased region" description="Basic and acidic residues" evidence="5">
    <location>
        <begin position="1951"/>
        <end position="1971"/>
    </location>
</feature>
<dbReference type="Pfam" id="PF00092">
    <property type="entry name" value="VWA"/>
    <property type="match status" value="1"/>
</dbReference>
<dbReference type="SMART" id="SM00181">
    <property type="entry name" value="EGF"/>
    <property type="match status" value="3"/>
</dbReference>
<feature type="disulfide bond" evidence="4">
    <location>
        <begin position="520"/>
        <end position="529"/>
    </location>
</feature>
<keyword evidence="2" id="KW-0964">Secreted</keyword>
<dbReference type="SUPFAM" id="SSF53300">
    <property type="entry name" value="vWA-like"/>
    <property type="match status" value="1"/>
</dbReference>
<dbReference type="CDD" id="cd00037">
    <property type="entry name" value="CLECT"/>
    <property type="match status" value="1"/>
</dbReference>
<feature type="domain" description="EGF-like" evidence="6">
    <location>
        <begin position="498"/>
        <end position="530"/>
    </location>
</feature>
<evidence type="ECO:0000259" key="8">
    <source>
        <dbReference type="PROSITE" id="PS50234"/>
    </source>
</evidence>
<comment type="caution">
    <text evidence="4">Lacks conserved residue(s) required for the propagation of feature annotation.</text>
</comment>
<dbReference type="InterPro" id="IPR036465">
    <property type="entry name" value="vWFA_dom_sf"/>
</dbReference>
<protein>
    <recommendedName>
        <fullName evidence="11">VWA domain-containing protein</fullName>
    </recommendedName>
</protein>
<dbReference type="SMART" id="SM00604">
    <property type="entry name" value="MD"/>
    <property type="match status" value="2"/>
</dbReference>
<keyword evidence="3" id="KW-0732">Signal</keyword>
<feature type="compositionally biased region" description="Acidic residues" evidence="5">
    <location>
        <begin position="1972"/>
        <end position="2023"/>
    </location>
</feature>
<dbReference type="Gene3D" id="3.10.100.10">
    <property type="entry name" value="Mannose-Binding Protein A, subunit A"/>
    <property type="match status" value="1"/>
</dbReference>
<dbReference type="SMART" id="SM00327">
    <property type="entry name" value="VWA"/>
    <property type="match status" value="1"/>
</dbReference>
<dbReference type="InterPro" id="IPR057085">
    <property type="entry name" value="Ig_Irg-7"/>
</dbReference>
<evidence type="ECO:0000256" key="2">
    <source>
        <dbReference type="ARBA" id="ARBA00022525"/>
    </source>
</evidence>
<dbReference type="SUPFAM" id="SSF57196">
    <property type="entry name" value="EGF/Laminin"/>
    <property type="match status" value="1"/>
</dbReference>
<dbReference type="Proteomes" id="UP000494206">
    <property type="component" value="Unassembled WGS sequence"/>
</dbReference>
<keyword evidence="10" id="KW-1185">Reference proteome</keyword>
<feature type="domain" description="EGF-like" evidence="6">
    <location>
        <begin position="16"/>
        <end position="50"/>
    </location>
</feature>
<feature type="domain" description="VWFA" evidence="8">
    <location>
        <begin position="1609"/>
        <end position="1810"/>
    </location>
</feature>
<dbReference type="PROSITE" id="PS50041">
    <property type="entry name" value="C_TYPE_LECTIN_2"/>
    <property type="match status" value="1"/>
</dbReference>
<dbReference type="PROSITE" id="PS00022">
    <property type="entry name" value="EGF_1"/>
    <property type="match status" value="3"/>
</dbReference>
<dbReference type="PANTHER" id="PTHR47324">
    <property type="entry name" value="PROTEIN IRG-7-RELATED"/>
    <property type="match status" value="1"/>
</dbReference>
<dbReference type="Gene3D" id="2.10.25.10">
    <property type="entry name" value="Laminin"/>
    <property type="match status" value="3"/>
</dbReference>
<dbReference type="Pfam" id="PF00059">
    <property type="entry name" value="Lectin_C"/>
    <property type="match status" value="1"/>
</dbReference>
<evidence type="ECO:0000256" key="1">
    <source>
        <dbReference type="ARBA" id="ARBA00004613"/>
    </source>
</evidence>
<gene>
    <name evidence="9" type="ORF">CBOVIS_LOCUS2709</name>
</gene>
<feature type="disulfide bond" evidence="4">
    <location>
        <begin position="40"/>
        <end position="49"/>
    </location>
</feature>
<keyword evidence="4" id="KW-1015">Disulfide bond</keyword>
<dbReference type="InterPro" id="IPR056861">
    <property type="entry name" value="HMCN1-like_VWA"/>
</dbReference>
<organism evidence="9 10">
    <name type="scientific">Caenorhabditis bovis</name>
    <dbReference type="NCBI Taxonomy" id="2654633"/>
    <lineage>
        <taxon>Eukaryota</taxon>
        <taxon>Metazoa</taxon>
        <taxon>Ecdysozoa</taxon>
        <taxon>Nematoda</taxon>
        <taxon>Chromadorea</taxon>
        <taxon>Rhabditida</taxon>
        <taxon>Rhabditina</taxon>
        <taxon>Rhabditomorpha</taxon>
        <taxon>Rhabditoidea</taxon>
        <taxon>Rhabditidae</taxon>
        <taxon>Peloderinae</taxon>
        <taxon>Caenorhabditis</taxon>
    </lineage>
</organism>
<evidence type="ECO:0000313" key="9">
    <source>
        <dbReference type="EMBL" id="CAB3399611.1"/>
    </source>
</evidence>
<name>A0A8S1EI80_9PELO</name>
<feature type="region of interest" description="Disordered" evidence="5">
    <location>
        <begin position="1573"/>
        <end position="1596"/>
    </location>
</feature>
<evidence type="ECO:0000256" key="3">
    <source>
        <dbReference type="ARBA" id="ARBA00022729"/>
    </source>
</evidence>
<dbReference type="InterPro" id="IPR016186">
    <property type="entry name" value="C-type_lectin-like/link_sf"/>
</dbReference>
<accession>A0A8S1EI80</accession>
<evidence type="ECO:0008006" key="11">
    <source>
        <dbReference type="Google" id="ProtNLM"/>
    </source>
</evidence>
<dbReference type="InterPro" id="IPR016187">
    <property type="entry name" value="CTDL_fold"/>
</dbReference>
<dbReference type="PROSITE" id="PS50026">
    <property type="entry name" value="EGF_3"/>
    <property type="match status" value="3"/>
</dbReference>
<dbReference type="InterPro" id="IPR002035">
    <property type="entry name" value="VWF_A"/>
</dbReference>
<feature type="region of interest" description="Disordered" evidence="5">
    <location>
        <begin position="1799"/>
        <end position="1844"/>
    </location>
</feature>
<evidence type="ECO:0000259" key="7">
    <source>
        <dbReference type="PROSITE" id="PS50041"/>
    </source>
</evidence>
<dbReference type="Pfam" id="PF24415">
    <property type="entry name" value="Ig_Irg-7"/>
    <property type="match status" value="2"/>
</dbReference>
<dbReference type="InterPro" id="IPR001304">
    <property type="entry name" value="C-type_lectin-like"/>
</dbReference>
<dbReference type="OrthoDB" id="441660at2759"/>
<reference evidence="9 10" key="1">
    <citation type="submission" date="2020-04" db="EMBL/GenBank/DDBJ databases">
        <authorList>
            <person name="Laetsch R D."/>
            <person name="Stevens L."/>
            <person name="Kumar S."/>
            <person name="Blaxter L. M."/>
        </authorList>
    </citation>
    <scope>NUCLEOTIDE SEQUENCE [LARGE SCALE GENOMIC DNA]</scope>
</reference>
<keyword evidence="4" id="KW-0245">EGF-like domain</keyword>
<dbReference type="PANTHER" id="PTHR47324:SF2">
    <property type="entry name" value="EGF-LIKE DOMAIN-CONTAINING PROTEIN-RELATED"/>
    <property type="match status" value="1"/>
</dbReference>
<dbReference type="EMBL" id="CADEPM010000002">
    <property type="protein sequence ID" value="CAB3399611.1"/>
    <property type="molecule type" value="Genomic_DNA"/>
</dbReference>
<feature type="domain" description="EGF-like" evidence="6">
    <location>
        <begin position="1107"/>
        <end position="1141"/>
    </location>
</feature>
<sequence>MSLPMSRGCYCGSLFTGANCETSVCLNGGTVFDDGSSCICETGYSGRHCEHVACTTQSSDTFEEAQSAIAFVIRASPSMKVQLDEITEAANNIVQYYHEKYPIFLQSYVLTVVANNEIKFVHEYDSGSNFVDSIRSIVTPSTESECDESLMEAISKTLDTNSFKKYPNSPVFVFSDGTANDDLTTMGYLMEQVSNTRSQIFFMMTDSASGKCNIDVSSNSYDQIRLISQLSRGLLVQPQLMQLGEATFALAQDLWQLDSLLVNDLTDCRKAPQFQPFFIDQSIDIVMLQATGISANLSPILTLPNKTQITPPVSYFNNDVYVWRLENPPVGAYFLNINTNTTHSSVCQYRLMGRSTYRLYASLSSDINVDNIYNAPIYQQPAHLVARMDSLLLDDPLESTNEAVVWYNDPSTSERILLFASSGMWRDSCQYELYFGKFVCPQAYLPIYINIYTTDAYDQVVVRTATSYCSTTEPTPTDNCLNGGVFYNKTCQCSAHFTGDRCQRIVCEHSGNALFGVCQCPAGYSGQFCEIVQCHEYNGYGFWGFNHRSLTVMVHDSLTTRATMRTLNDASARVINDILYQHPKWISNYQLVTFNDSVHSLLVDTEKGDEFVRAVTDMYNANKQHSGYSCLNLDFYATLLETISHVNVQWGGIVYVFLYGQPKKDQASYAKILQRIEVNKIQINVVQSSLNPCGQDITIDGLISLTQFSGGSFITATSGNAGNVFNTVPTNYMSNLVYEDAADDCTNATFYFPIDDGTQSFTSYLQGYFDTEPVYKAPDGTTINPENSFNDYATNSRMDHIIRECDDGWALQDSHCYYFSSEPLSWSDARAACHAEGAALSSIFNSNEQSFLDASSQGVQFWIGLNDMETLGTYKWDTIEASLNLSLDDTKFTNWQNGQPDNQEGKRCVLDSNRRGEYGWITEPCDKPHYYSCMKHTYSVDYEPTDVGINHLSRGVWQVQIKGKGSCSIAIRSQSSVQVATRFTSNIHDDVGREEPNKNTDTNRLIVYANGIKNHRAVEYVHFYYDDMSIIDAEEISYRGNCLFSYYSTPFKCPNFFYQMLITGVDDSGFLYQRIVPAACIGGIDKDSCTNDGVFHKGSCLCTPNFYGETCQYAYSQNGGFLSASLGKCSCPDDFEGQFCEIPICTRNQLNVPEIADSARTFVVAIDGASNGLMKDVLDNIEKTLVDVLSTIDRQDPHWFTTFVGVVFRDVEASRAQPPVKPVSEVFSTDNYTTFASLIADEIKKNPYKATQEKRNVFTGLVKALTHSKVVPNSKVFVITTGNAEDTVDRQTVLSALAMSHSSVHFMFIGDTKPPGDATTYDDPTVRSMFEAAHISGGTTYQLASPNDLENTWELVLSSLHHSYFILTHQLNSCSNYMDYIQLDANGSEIVVDVFSQSASQIMVYDADKKAVDTFTLVSSKTNQAAIFKKQGDGPGIWTVDVDYNLAHSGPCTINIRTTSDLEIDLGFTQDVASDDGLHDGSAVLFPRAGDFSNAIVVDVDANVVLTYSQIYDLNENRLIWASPLIKRSACAYQYISQKTFKCVKNAFVVAIDGLDYEGHPFRRTYTIHCDGDIPPRPTDVPTEAPDTSTSQQPATTLEQCDPATNNIDLIIAFDSSSGITNEMFYATVGAFKDIGNEIVIGADKSRILLGTYDDVQHFRGNMSTIDGISAYEEEVLNLYSFGYTGVDGNNVQSIFDYINTEIVPLRAEPVRKLLIFISSQGWDKGNAINGIEQGYQDPSPTAKKLHDSGLEMLAIGMGPNANMTQLGQIAKCTLQSSQLDTLTKMTYEEIFDRNEKDGQLARESYENSVSERSSNIKEGHNPLNNASADRRRKNDRLSNNDELQLSDEEKLEVEGIVDESIEVLRAVMVGDSEDLANDIIEELDESEILQDDFENYDYGEREAFMLDLEWHRGIVDEILELDIGWIWHELQRPYVYDDSDDDEQPLPHEYLGHPRYLEHNARNPHEGEGQERDEEETDTSDDELEDDLEDEDEEEMTKEDKEEREETDDEEDRDSSVEEEEKEGVKPDDHDTSSGNTSRKNTNSERWTEDFEHDSSRSIKRKNSDDVDGGDAKRGKFA</sequence>
<dbReference type="SMART" id="SM00034">
    <property type="entry name" value="CLECT"/>
    <property type="match status" value="1"/>
</dbReference>
<proteinExistence type="predicted"/>
<dbReference type="Pfam" id="PF25106">
    <property type="entry name" value="VWA_4"/>
    <property type="match status" value="1"/>
</dbReference>
<feature type="disulfide bond" evidence="4">
    <location>
        <begin position="1131"/>
        <end position="1140"/>
    </location>
</feature>
<dbReference type="PROSITE" id="PS01186">
    <property type="entry name" value="EGF_2"/>
    <property type="match status" value="2"/>
</dbReference>
<dbReference type="SUPFAM" id="SSF56436">
    <property type="entry name" value="C-type lectin-like"/>
    <property type="match status" value="1"/>
</dbReference>
<comment type="caution">
    <text evidence="9">The sequence shown here is derived from an EMBL/GenBank/DDBJ whole genome shotgun (WGS) entry which is preliminary data.</text>
</comment>
<feature type="compositionally biased region" description="Basic and acidic residues" evidence="5">
    <location>
        <begin position="2024"/>
        <end position="2033"/>
    </location>
</feature>
<evidence type="ECO:0000259" key="6">
    <source>
        <dbReference type="PROSITE" id="PS50026"/>
    </source>
</evidence>
<dbReference type="InterPro" id="IPR053295">
    <property type="entry name" value="Innate_immunity_reg"/>
</dbReference>
<dbReference type="InterPro" id="IPR006582">
    <property type="entry name" value="MD_domain"/>
</dbReference>
<feature type="compositionally biased region" description="Basic and acidic residues" evidence="5">
    <location>
        <begin position="2043"/>
        <end position="2079"/>
    </location>
</feature>
<comment type="subcellular location">
    <subcellularLocation>
        <location evidence="1">Secreted</location>
    </subcellularLocation>
</comment>
<feature type="domain" description="C-type lectin" evidence="7">
    <location>
        <begin position="812"/>
        <end position="934"/>
    </location>
</feature>
<dbReference type="PROSITE" id="PS50234">
    <property type="entry name" value="VWFA"/>
    <property type="match status" value="1"/>
</dbReference>
<feature type="compositionally biased region" description="Polar residues" evidence="5">
    <location>
        <begin position="1586"/>
        <end position="1596"/>
    </location>
</feature>